<reference evidence="1" key="1">
    <citation type="submission" date="2021-06" db="EMBL/GenBank/DDBJ databases">
        <authorList>
            <person name="Kallberg Y."/>
            <person name="Tangrot J."/>
            <person name="Rosling A."/>
        </authorList>
    </citation>
    <scope>NUCLEOTIDE SEQUENCE</scope>
    <source>
        <strain evidence="1">MA461A</strain>
    </source>
</reference>
<comment type="caution">
    <text evidence="1">The sequence shown here is derived from an EMBL/GenBank/DDBJ whole genome shotgun (WGS) entry which is preliminary data.</text>
</comment>
<accession>A0ACA9SKU6</accession>
<proteinExistence type="predicted"/>
<dbReference type="EMBL" id="CAJVQC010129896">
    <property type="protein sequence ID" value="CAG8841307.1"/>
    <property type="molecule type" value="Genomic_DNA"/>
</dbReference>
<keyword evidence="2" id="KW-1185">Reference proteome</keyword>
<protein>
    <submittedName>
        <fullName evidence="1">31972_t:CDS:1</fullName>
    </submittedName>
</protein>
<feature type="non-terminal residue" evidence="1">
    <location>
        <position position="45"/>
    </location>
</feature>
<gene>
    <name evidence="1" type="ORF">RPERSI_LOCUS31814</name>
</gene>
<evidence type="ECO:0000313" key="2">
    <source>
        <dbReference type="Proteomes" id="UP000789920"/>
    </source>
</evidence>
<name>A0ACA9SKU6_9GLOM</name>
<dbReference type="Proteomes" id="UP000789920">
    <property type="component" value="Unassembled WGS sequence"/>
</dbReference>
<sequence>EIAEMERQEKKDNENSSQTQEIQQNGSGPESLTHILTENGVKQEL</sequence>
<evidence type="ECO:0000313" key="1">
    <source>
        <dbReference type="EMBL" id="CAG8841307.1"/>
    </source>
</evidence>
<organism evidence="1 2">
    <name type="scientific">Racocetra persica</name>
    <dbReference type="NCBI Taxonomy" id="160502"/>
    <lineage>
        <taxon>Eukaryota</taxon>
        <taxon>Fungi</taxon>
        <taxon>Fungi incertae sedis</taxon>
        <taxon>Mucoromycota</taxon>
        <taxon>Glomeromycotina</taxon>
        <taxon>Glomeromycetes</taxon>
        <taxon>Diversisporales</taxon>
        <taxon>Gigasporaceae</taxon>
        <taxon>Racocetra</taxon>
    </lineage>
</organism>
<feature type="non-terminal residue" evidence="1">
    <location>
        <position position="1"/>
    </location>
</feature>